<protein>
    <submittedName>
        <fullName evidence="2">Uncharacterized protein</fullName>
    </submittedName>
</protein>
<dbReference type="AlphaFoldDB" id="A0AB34JGQ1"/>
<evidence type="ECO:0000256" key="1">
    <source>
        <dbReference type="SAM" id="MobiDB-lite"/>
    </source>
</evidence>
<proteinExistence type="predicted"/>
<keyword evidence="3" id="KW-1185">Reference proteome</keyword>
<accession>A0AB34JGQ1</accession>
<reference evidence="2 3" key="1">
    <citation type="journal article" date="2024" name="Science">
        <title>Giant polyketide synthase enzymes in the biosynthesis of giant marine polyether toxins.</title>
        <authorList>
            <person name="Fallon T.R."/>
            <person name="Shende V.V."/>
            <person name="Wierzbicki I.H."/>
            <person name="Pendleton A.L."/>
            <person name="Watervoot N.F."/>
            <person name="Auber R.P."/>
            <person name="Gonzalez D.J."/>
            <person name="Wisecaver J.H."/>
            <person name="Moore B.S."/>
        </authorList>
    </citation>
    <scope>NUCLEOTIDE SEQUENCE [LARGE SCALE GENOMIC DNA]</scope>
    <source>
        <strain evidence="2 3">12B1</strain>
    </source>
</reference>
<dbReference type="Proteomes" id="UP001515480">
    <property type="component" value="Unassembled WGS sequence"/>
</dbReference>
<evidence type="ECO:0000313" key="2">
    <source>
        <dbReference type="EMBL" id="KAL1520698.1"/>
    </source>
</evidence>
<evidence type="ECO:0000313" key="3">
    <source>
        <dbReference type="Proteomes" id="UP001515480"/>
    </source>
</evidence>
<comment type="caution">
    <text evidence="2">The sequence shown here is derived from an EMBL/GenBank/DDBJ whole genome shotgun (WGS) entry which is preliminary data.</text>
</comment>
<dbReference type="EMBL" id="JBGBPQ010000008">
    <property type="protein sequence ID" value="KAL1520698.1"/>
    <property type="molecule type" value="Genomic_DNA"/>
</dbReference>
<name>A0AB34JGQ1_PRYPA</name>
<feature type="region of interest" description="Disordered" evidence="1">
    <location>
        <begin position="1"/>
        <end position="85"/>
    </location>
</feature>
<sequence length="310" mass="34065">MRSTRSRKSAAEELPAQERAAEELPARKRRAAQSTNSPPDHEAASSLQQGVAAAASGTSAEQSAPPLQRSPTTEAQGDEAESMAGRQCTPLRPFLQDRLVAFPFALDLPKLSMRIFSCGLGISQHPLLAEEAHDHAQTCAFDQELARTLSDATEKLTHQLASWRPSHDKSSEPWQAFVVWPKVLHSLGVDLEGSDGVERATRAVLGLPEDGRHAIVTKAMPHSRKTLWHQRFYFQNGQVDAKTLAKTKAATNYFWALTAKDSCMQFKNHHPESCFYGWGVVVAGRAKKLPGGLVMLCYTDGSEEHVYHGD</sequence>
<organism evidence="2 3">
    <name type="scientific">Prymnesium parvum</name>
    <name type="common">Toxic golden alga</name>
    <dbReference type="NCBI Taxonomy" id="97485"/>
    <lineage>
        <taxon>Eukaryota</taxon>
        <taxon>Haptista</taxon>
        <taxon>Haptophyta</taxon>
        <taxon>Prymnesiophyceae</taxon>
        <taxon>Prymnesiales</taxon>
        <taxon>Prymnesiaceae</taxon>
        <taxon>Prymnesium</taxon>
    </lineage>
</organism>
<gene>
    <name evidence="2" type="ORF">AB1Y20_022267</name>
</gene>